<gene>
    <name evidence="2" type="ORF">HPB48_011731</name>
</gene>
<dbReference type="VEuPathDB" id="VectorBase:HLOH_052202"/>
<name>A0A9J6FAN3_HAELO</name>
<comment type="caution">
    <text evidence="2">The sequence shown here is derived from an EMBL/GenBank/DDBJ whole genome shotgun (WGS) entry which is preliminary data.</text>
</comment>
<organism evidence="2 3">
    <name type="scientific">Haemaphysalis longicornis</name>
    <name type="common">Bush tick</name>
    <dbReference type="NCBI Taxonomy" id="44386"/>
    <lineage>
        <taxon>Eukaryota</taxon>
        <taxon>Metazoa</taxon>
        <taxon>Ecdysozoa</taxon>
        <taxon>Arthropoda</taxon>
        <taxon>Chelicerata</taxon>
        <taxon>Arachnida</taxon>
        <taxon>Acari</taxon>
        <taxon>Parasitiformes</taxon>
        <taxon>Ixodida</taxon>
        <taxon>Ixodoidea</taxon>
        <taxon>Ixodidae</taxon>
        <taxon>Haemaphysalinae</taxon>
        <taxon>Haemaphysalis</taxon>
    </lineage>
</organism>
<keyword evidence="1" id="KW-0732">Signal</keyword>
<evidence type="ECO:0000256" key="1">
    <source>
        <dbReference type="SAM" id="SignalP"/>
    </source>
</evidence>
<evidence type="ECO:0008006" key="4">
    <source>
        <dbReference type="Google" id="ProtNLM"/>
    </source>
</evidence>
<proteinExistence type="predicted"/>
<protein>
    <recommendedName>
        <fullName evidence="4">Secreted protein</fullName>
    </recommendedName>
</protein>
<reference evidence="2 3" key="1">
    <citation type="journal article" date="2020" name="Cell">
        <title>Large-Scale Comparative Analyses of Tick Genomes Elucidate Their Genetic Diversity and Vector Capacities.</title>
        <authorList>
            <consortium name="Tick Genome and Microbiome Consortium (TIGMIC)"/>
            <person name="Jia N."/>
            <person name="Wang J."/>
            <person name="Shi W."/>
            <person name="Du L."/>
            <person name="Sun Y."/>
            <person name="Zhan W."/>
            <person name="Jiang J.F."/>
            <person name="Wang Q."/>
            <person name="Zhang B."/>
            <person name="Ji P."/>
            <person name="Bell-Sakyi L."/>
            <person name="Cui X.M."/>
            <person name="Yuan T.T."/>
            <person name="Jiang B.G."/>
            <person name="Yang W.F."/>
            <person name="Lam T.T."/>
            <person name="Chang Q.C."/>
            <person name="Ding S.J."/>
            <person name="Wang X.J."/>
            <person name="Zhu J.G."/>
            <person name="Ruan X.D."/>
            <person name="Zhao L."/>
            <person name="Wei J.T."/>
            <person name="Ye R.Z."/>
            <person name="Que T.C."/>
            <person name="Du C.H."/>
            <person name="Zhou Y.H."/>
            <person name="Cheng J.X."/>
            <person name="Dai P.F."/>
            <person name="Guo W.B."/>
            <person name="Han X.H."/>
            <person name="Huang E.J."/>
            <person name="Li L.F."/>
            <person name="Wei W."/>
            <person name="Gao Y.C."/>
            <person name="Liu J.Z."/>
            <person name="Shao H.Z."/>
            <person name="Wang X."/>
            <person name="Wang C.C."/>
            <person name="Yang T.C."/>
            <person name="Huo Q.B."/>
            <person name="Li W."/>
            <person name="Chen H.Y."/>
            <person name="Chen S.E."/>
            <person name="Zhou L.G."/>
            <person name="Ni X.B."/>
            <person name="Tian J.H."/>
            <person name="Sheng Y."/>
            <person name="Liu T."/>
            <person name="Pan Y.S."/>
            <person name="Xia L.Y."/>
            <person name="Li J."/>
            <person name="Zhao F."/>
            <person name="Cao W.C."/>
        </authorList>
    </citation>
    <scope>NUCLEOTIDE SEQUENCE [LARGE SCALE GENOMIC DNA]</scope>
    <source>
        <strain evidence="2">HaeL-2018</strain>
    </source>
</reference>
<accession>A0A9J6FAN3</accession>
<dbReference type="AlphaFoldDB" id="A0A9J6FAN3"/>
<evidence type="ECO:0000313" key="3">
    <source>
        <dbReference type="Proteomes" id="UP000821853"/>
    </source>
</evidence>
<keyword evidence="3" id="KW-1185">Reference proteome</keyword>
<dbReference type="Proteomes" id="UP000821853">
    <property type="component" value="Chromosome 1"/>
</dbReference>
<dbReference type="EMBL" id="JABSTR010000001">
    <property type="protein sequence ID" value="KAH9359576.1"/>
    <property type="molecule type" value="Genomic_DNA"/>
</dbReference>
<feature type="chain" id="PRO_5039916182" description="Secreted protein" evidence="1">
    <location>
        <begin position="26"/>
        <end position="251"/>
    </location>
</feature>
<sequence length="251" mass="26735">MSLKNPFLFLIQALILASSSRPTEHVYDAILLEAKPVGRCDSHEAAPGDSCNGYGPLGMRCWIPSLAAQRTAPGITSPVNTAINSHASSIQASGHGEAQRACRSRDPFLFLIQGPDSRLVPADLQSMCVAPILLEAKPVGRCVIATKLAPGDSLQRLRTPGMRCWILHSLLSALHRVSRQPVNTAINSHASSIQASGHGGKASASMSLKNPFLFLIQVRESSKVACYRSDDGFPIASAVPTATGPCFLRDL</sequence>
<evidence type="ECO:0000313" key="2">
    <source>
        <dbReference type="EMBL" id="KAH9359576.1"/>
    </source>
</evidence>
<feature type="signal peptide" evidence="1">
    <location>
        <begin position="1"/>
        <end position="25"/>
    </location>
</feature>